<dbReference type="FunFam" id="3.30.230.70:FF:000004">
    <property type="entry name" value="Exosome complex component Rrp41"/>
    <property type="match status" value="1"/>
</dbReference>
<evidence type="ECO:0000256" key="4">
    <source>
        <dbReference type="ARBA" id="ARBA00022490"/>
    </source>
</evidence>
<dbReference type="OMA" id="ECRINTH"/>
<comment type="subunit">
    <text evidence="6">Component of the RNA exosome complex. Specifically part of the catalytically inactive RNA exosome core complex (Exo-9) which may associate with the catalytic subunits RRP6 and DIS3 in cytoplasmic- and nuclear-specific RNA exosome complex forms. Exo-9 is formed by a hexameric base ring of RNase PH domain-containing subunits and a cap ring consisting of CSL4, RRP4 and RRP40.</text>
</comment>
<evidence type="ECO:0000256" key="1">
    <source>
        <dbReference type="ARBA" id="ARBA00004496"/>
    </source>
</evidence>
<dbReference type="GO" id="GO:0034476">
    <property type="term" value="P:U5 snRNA 3'-end processing"/>
    <property type="evidence" value="ECO:0007669"/>
    <property type="project" value="EnsemblFungi"/>
</dbReference>
<dbReference type="InterPro" id="IPR015847">
    <property type="entry name" value="ExoRNase_PH_dom2"/>
</dbReference>
<evidence type="ECO:0000259" key="8">
    <source>
        <dbReference type="Pfam" id="PF01138"/>
    </source>
</evidence>
<evidence type="ECO:0000256" key="7">
    <source>
        <dbReference type="ARBA" id="ARBA00077929"/>
    </source>
</evidence>
<dbReference type="GO" id="GO:0016075">
    <property type="term" value="P:rRNA catabolic process"/>
    <property type="evidence" value="ECO:0007669"/>
    <property type="project" value="EnsemblFungi"/>
</dbReference>
<proteinExistence type="inferred from homology"/>
<dbReference type="GO" id="GO:0000177">
    <property type="term" value="C:cytoplasmic exosome (RNase complex)"/>
    <property type="evidence" value="ECO:0007669"/>
    <property type="project" value="EnsemblFungi"/>
</dbReference>
<evidence type="ECO:0000256" key="5">
    <source>
        <dbReference type="ARBA" id="ARBA00022835"/>
    </source>
</evidence>
<evidence type="ECO:0000256" key="2">
    <source>
        <dbReference type="ARBA" id="ARBA00004604"/>
    </source>
</evidence>
<comment type="subcellular location">
    <subcellularLocation>
        <location evidence="1">Cytoplasm</location>
    </subcellularLocation>
    <subcellularLocation>
        <location evidence="2">Nucleus</location>
        <location evidence="2">Nucleolus</location>
    </subcellularLocation>
</comment>
<dbReference type="GO" id="GO:0071031">
    <property type="term" value="P:nuclear mRNA surveillance of mRNA 3'-end processing"/>
    <property type="evidence" value="ECO:0007669"/>
    <property type="project" value="EnsemblFungi"/>
</dbReference>
<dbReference type="InterPro" id="IPR001247">
    <property type="entry name" value="ExoRNase_PH_dom1"/>
</dbReference>
<protein>
    <recommendedName>
        <fullName evidence="7">Ribosomal RNA-processing protein 41</fullName>
    </recommendedName>
</protein>
<keyword evidence="11" id="KW-1185">Reference proteome</keyword>
<accession>A0A1X2HBQ2</accession>
<dbReference type="GO" id="GO:0034473">
    <property type="term" value="P:U1 snRNA 3'-end processing"/>
    <property type="evidence" value="ECO:0007669"/>
    <property type="project" value="EnsemblFungi"/>
</dbReference>
<evidence type="ECO:0000259" key="9">
    <source>
        <dbReference type="Pfam" id="PF03725"/>
    </source>
</evidence>
<dbReference type="GO" id="GO:0071039">
    <property type="term" value="P:nuclear polyadenylation-dependent CUT catabolic process"/>
    <property type="evidence" value="ECO:0007669"/>
    <property type="project" value="EnsemblFungi"/>
</dbReference>
<keyword evidence="5" id="KW-0271">Exosome</keyword>
<dbReference type="GO" id="GO:0005730">
    <property type="term" value="C:nucleolus"/>
    <property type="evidence" value="ECO:0007669"/>
    <property type="project" value="UniProtKB-SubCell"/>
</dbReference>
<reference evidence="10 11" key="1">
    <citation type="submission" date="2016-07" db="EMBL/GenBank/DDBJ databases">
        <title>Pervasive Adenine N6-methylation of Active Genes in Fungi.</title>
        <authorList>
            <consortium name="DOE Joint Genome Institute"/>
            <person name="Mondo S.J."/>
            <person name="Dannebaum R.O."/>
            <person name="Kuo R.C."/>
            <person name="Labutti K."/>
            <person name="Haridas S."/>
            <person name="Kuo A."/>
            <person name="Salamov A."/>
            <person name="Ahrendt S.R."/>
            <person name="Lipzen A."/>
            <person name="Sullivan W."/>
            <person name="Andreopoulos W.B."/>
            <person name="Clum A."/>
            <person name="Lindquist E."/>
            <person name="Daum C."/>
            <person name="Ramamoorthy G.K."/>
            <person name="Gryganskyi A."/>
            <person name="Culley D."/>
            <person name="Magnuson J.K."/>
            <person name="James T.Y."/>
            <person name="O'Malley M.A."/>
            <person name="Stajich J.E."/>
            <person name="Spatafora J.W."/>
            <person name="Visel A."/>
            <person name="Grigoriev I.V."/>
        </authorList>
    </citation>
    <scope>NUCLEOTIDE SEQUENCE [LARGE SCALE GENOMIC DNA]</scope>
    <source>
        <strain evidence="10 11">NRRL 2496</strain>
    </source>
</reference>
<dbReference type="CDD" id="cd11370">
    <property type="entry name" value="RNase_PH_RRP41"/>
    <property type="match status" value="1"/>
</dbReference>
<dbReference type="GO" id="GO:0000785">
    <property type="term" value="C:chromatin"/>
    <property type="evidence" value="ECO:0007669"/>
    <property type="project" value="EnsemblFungi"/>
</dbReference>
<keyword evidence="4" id="KW-0963">Cytoplasm</keyword>
<dbReference type="GO" id="GO:0071038">
    <property type="term" value="P:TRAMP-dependent tRNA surveillance pathway"/>
    <property type="evidence" value="ECO:0007669"/>
    <property type="project" value="EnsemblFungi"/>
</dbReference>
<name>A0A1X2HBQ2_SYNRA</name>
<dbReference type="AlphaFoldDB" id="A0A1X2HBQ2"/>
<feature type="domain" description="Exoribonuclease phosphorolytic" evidence="9">
    <location>
        <begin position="154"/>
        <end position="219"/>
    </location>
</feature>
<dbReference type="OrthoDB" id="437922at2759"/>
<dbReference type="GO" id="GO:0030847">
    <property type="term" value="P:termination of RNA polymerase II transcription, exosome-dependent"/>
    <property type="evidence" value="ECO:0007669"/>
    <property type="project" value="EnsemblFungi"/>
</dbReference>
<dbReference type="EMBL" id="MCGN01000005">
    <property type="protein sequence ID" value="ORY96235.1"/>
    <property type="molecule type" value="Genomic_DNA"/>
</dbReference>
<dbReference type="InterPro" id="IPR036345">
    <property type="entry name" value="ExoRNase_PH_dom2_sf"/>
</dbReference>
<comment type="similarity">
    <text evidence="3">Belongs to the RNase PH family.</text>
</comment>
<dbReference type="PANTHER" id="PTHR11953:SF0">
    <property type="entry name" value="EXOSOME COMPLEX COMPONENT RRP41"/>
    <property type="match status" value="1"/>
</dbReference>
<dbReference type="STRING" id="13706.A0A1X2HBQ2"/>
<evidence type="ECO:0000313" key="11">
    <source>
        <dbReference type="Proteomes" id="UP000242180"/>
    </source>
</evidence>
<dbReference type="GO" id="GO:0071051">
    <property type="term" value="P:poly(A)-dependent snoRNA 3'-end processing"/>
    <property type="evidence" value="ECO:0007669"/>
    <property type="project" value="EnsemblFungi"/>
</dbReference>
<dbReference type="GO" id="GO:0000467">
    <property type="term" value="P:exonucleolytic trimming to generate mature 3'-end of 5.8S rRNA from tricistronic rRNA transcript (SSU-rRNA, 5.8S rRNA, LSU-rRNA)"/>
    <property type="evidence" value="ECO:0007669"/>
    <property type="project" value="EnsemblFungi"/>
</dbReference>
<dbReference type="FunCoup" id="A0A1X2HBQ2">
    <property type="interactions" value="415"/>
</dbReference>
<gene>
    <name evidence="10" type="ORF">BCR43DRAFT_473868</name>
</gene>
<dbReference type="InterPro" id="IPR050080">
    <property type="entry name" value="RNase_PH"/>
</dbReference>
<dbReference type="GO" id="GO:0003723">
    <property type="term" value="F:RNA binding"/>
    <property type="evidence" value="ECO:0007669"/>
    <property type="project" value="TreeGrafter"/>
</dbReference>
<dbReference type="GO" id="GO:0034475">
    <property type="term" value="P:U4 snRNA 3'-end processing"/>
    <property type="evidence" value="ECO:0007669"/>
    <property type="project" value="EnsemblFungi"/>
</dbReference>
<dbReference type="Pfam" id="PF01138">
    <property type="entry name" value="RNase_PH"/>
    <property type="match status" value="1"/>
</dbReference>
<dbReference type="PANTHER" id="PTHR11953">
    <property type="entry name" value="EXOSOME COMPLEX COMPONENT"/>
    <property type="match status" value="1"/>
</dbReference>
<sequence length="244" mass="27344">MSRLELLTPEGLRIDGRRANELRRITAKTSVFSQSDGSAYIEQGNTKCLAAVYGPREARHRQQIQADRANINVEFNVAPFSTHERKKRSKGDKRSLELATFIRQTFEPIVLTSQFPRSQIDIYLQIFQHDGGMLQACINAATLALVDAGIPMLDYVCACSAGSIDKTPVLDLNYVEESTDTPELTLALLPRTGQVNLVELESRLHIEQLKDVTDLATEGCLQIHTILDQVIRDNSEYLMNRLNA</sequence>
<dbReference type="InterPro" id="IPR027408">
    <property type="entry name" value="PNPase/RNase_PH_dom_sf"/>
</dbReference>
<dbReference type="SUPFAM" id="SSF55666">
    <property type="entry name" value="Ribonuclease PH domain 2-like"/>
    <property type="match status" value="1"/>
</dbReference>
<feature type="domain" description="Exoribonuclease phosphorolytic" evidence="8">
    <location>
        <begin position="21"/>
        <end position="151"/>
    </location>
</feature>
<dbReference type="InterPro" id="IPR020568">
    <property type="entry name" value="Ribosomal_Su5_D2-typ_SF"/>
</dbReference>
<dbReference type="GO" id="GO:0070478">
    <property type="term" value="P:nuclear-transcribed mRNA catabolic process, 3'-5' exonucleolytic nonsense-mediated decay"/>
    <property type="evidence" value="ECO:0007669"/>
    <property type="project" value="EnsemblFungi"/>
</dbReference>
<dbReference type="SUPFAM" id="SSF54211">
    <property type="entry name" value="Ribosomal protein S5 domain 2-like"/>
    <property type="match status" value="1"/>
</dbReference>
<dbReference type="Proteomes" id="UP000242180">
    <property type="component" value="Unassembled WGS sequence"/>
</dbReference>
<dbReference type="Pfam" id="PF03725">
    <property type="entry name" value="RNase_PH_C"/>
    <property type="match status" value="1"/>
</dbReference>
<organism evidence="10 11">
    <name type="scientific">Syncephalastrum racemosum</name>
    <name type="common">Filamentous fungus</name>
    <dbReference type="NCBI Taxonomy" id="13706"/>
    <lineage>
        <taxon>Eukaryota</taxon>
        <taxon>Fungi</taxon>
        <taxon>Fungi incertae sedis</taxon>
        <taxon>Mucoromycota</taxon>
        <taxon>Mucoromycotina</taxon>
        <taxon>Mucoromycetes</taxon>
        <taxon>Mucorales</taxon>
        <taxon>Syncephalastraceae</taxon>
        <taxon>Syncephalastrum</taxon>
    </lineage>
</organism>
<comment type="caution">
    <text evidence="10">The sequence shown here is derived from an EMBL/GenBank/DDBJ whole genome shotgun (WGS) entry which is preliminary data.</text>
</comment>
<dbReference type="InParanoid" id="A0A1X2HBQ2"/>
<dbReference type="Gene3D" id="3.30.230.70">
    <property type="entry name" value="GHMP Kinase, N-terminal domain"/>
    <property type="match status" value="1"/>
</dbReference>
<dbReference type="GO" id="GO:0000176">
    <property type="term" value="C:nuclear exosome (RNase complex)"/>
    <property type="evidence" value="ECO:0007669"/>
    <property type="project" value="EnsemblFungi"/>
</dbReference>
<evidence type="ECO:0000313" key="10">
    <source>
        <dbReference type="EMBL" id="ORY96235.1"/>
    </source>
</evidence>
<evidence type="ECO:0000256" key="3">
    <source>
        <dbReference type="ARBA" id="ARBA00006678"/>
    </source>
</evidence>
<evidence type="ECO:0000256" key="6">
    <source>
        <dbReference type="ARBA" id="ARBA00063066"/>
    </source>
</evidence>